<evidence type="ECO:0000313" key="7">
    <source>
        <dbReference type="Proteomes" id="UP000742786"/>
    </source>
</evidence>
<evidence type="ECO:0000256" key="5">
    <source>
        <dbReference type="RuleBase" id="RU363041"/>
    </source>
</evidence>
<organism evidence="6 7">
    <name type="scientific">Georgfuchsia toluolica</name>
    <dbReference type="NCBI Taxonomy" id="424218"/>
    <lineage>
        <taxon>Bacteria</taxon>
        <taxon>Pseudomonadati</taxon>
        <taxon>Pseudomonadota</taxon>
        <taxon>Betaproteobacteria</taxon>
        <taxon>Nitrosomonadales</taxon>
        <taxon>Sterolibacteriaceae</taxon>
        <taxon>Georgfuchsia</taxon>
    </lineage>
</organism>
<evidence type="ECO:0000313" key="6">
    <source>
        <dbReference type="EMBL" id="CAG4884060.1"/>
    </source>
</evidence>
<comment type="similarity">
    <text evidence="5">Belongs to the 4-toluene sulfonate uptake permease (TSUP) (TC 2.A.102) family.</text>
</comment>
<evidence type="ECO:0000256" key="2">
    <source>
        <dbReference type="ARBA" id="ARBA00022692"/>
    </source>
</evidence>
<feature type="transmembrane region" description="Helical" evidence="5">
    <location>
        <begin position="6"/>
        <end position="39"/>
    </location>
</feature>
<dbReference type="Proteomes" id="UP000742786">
    <property type="component" value="Unassembled WGS sequence"/>
</dbReference>
<dbReference type="Pfam" id="PF01925">
    <property type="entry name" value="TauE"/>
    <property type="match status" value="1"/>
</dbReference>
<accession>A0A916J533</accession>
<comment type="subcellular location">
    <subcellularLocation>
        <location evidence="5">Cell membrane</location>
        <topology evidence="5">Multi-pass membrane protein</topology>
    </subcellularLocation>
    <subcellularLocation>
        <location evidence="1">Membrane</location>
        <topology evidence="1">Multi-pass membrane protein</topology>
    </subcellularLocation>
</comment>
<evidence type="ECO:0000256" key="3">
    <source>
        <dbReference type="ARBA" id="ARBA00022989"/>
    </source>
</evidence>
<dbReference type="AlphaFoldDB" id="A0A916J533"/>
<evidence type="ECO:0000256" key="1">
    <source>
        <dbReference type="ARBA" id="ARBA00004141"/>
    </source>
</evidence>
<comment type="caution">
    <text evidence="6">The sequence shown here is derived from an EMBL/GenBank/DDBJ whole genome shotgun (WGS) entry which is preliminary data.</text>
</comment>
<dbReference type="InterPro" id="IPR002781">
    <property type="entry name" value="TM_pro_TauE-like"/>
</dbReference>
<dbReference type="PANTHER" id="PTHR43483">
    <property type="entry name" value="MEMBRANE TRANSPORTER PROTEIN HI_0806-RELATED"/>
    <property type="match status" value="1"/>
</dbReference>
<feature type="transmembrane region" description="Helical" evidence="5">
    <location>
        <begin position="108"/>
        <end position="125"/>
    </location>
</feature>
<dbReference type="RefSeq" id="WP_220635944.1">
    <property type="nucleotide sequence ID" value="NZ_CAJQUM010000001.1"/>
</dbReference>
<feature type="transmembrane region" description="Helical" evidence="5">
    <location>
        <begin position="213"/>
        <end position="236"/>
    </location>
</feature>
<gene>
    <name evidence="6" type="ORF">GTOL_11943</name>
</gene>
<keyword evidence="7" id="KW-1185">Reference proteome</keyword>
<dbReference type="EMBL" id="CAJQUM010000001">
    <property type="protein sequence ID" value="CAG4884060.1"/>
    <property type="molecule type" value="Genomic_DNA"/>
</dbReference>
<feature type="transmembrane region" description="Helical" evidence="5">
    <location>
        <begin position="137"/>
        <end position="157"/>
    </location>
</feature>
<dbReference type="GO" id="GO:0005886">
    <property type="term" value="C:plasma membrane"/>
    <property type="evidence" value="ECO:0007669"/>
    <property type="project" value="UniProtKB-SubCell"/>
</dbReference>
<dbReference type="PANTHER" id="PTHR43483:SF3">
    <property type="entry name" value="MEMBRANE TRANSPORTER PROTEIN HI_0806-RELATED"/>
    <property type="match status" value="1"/>
</dbReference>
<keyword evidence="5" id="KW-1003">Cell membrane</keyword>
<keyword evidence="3 5" id="KW-1133">Transmembrane helix</keyword>
<feature type="transmembrane region" description="Helical" evidence="5">
    <location>
        <begin position="178"/>
        <end position="201"/>
    </location>
</feature>
<keyword evidence="2 5" id="KW-0812">Transmembrane</keyword>
<feature type="transmembrane region" description="Helical" evidence="5">
    <location>
        <begin position="248"/>
        <end position="265"/>
    </location>
</feature>
<feature type="transmembrane region" description="Helical" evidence="5">
    <location>
        <begin position="76"/>
        <end position="96"/>
    </location>
</feature>
<protein>
    <recommendedName>
        <fullName evidence="5">Probable membrane transporter protein</fullName>
    </recommendedName>
</protein>
<sequence>MTMWLFAYFVLGMFSGFCAGLFGVGGGVVLVPILTSLFVAQQFPHEHVLHLALGSSMATIVFTSISSLRAHHLRGAVRWPIVLKIAPGIVIGTLLGSQLASQVPTRPLGIFFAAFITCVAIQMFLNVKPQPHRQLPSAMGIAGVGIVIGAVSALVAIGGGSLSVPFMTWCNVKVQHAIGTSAAIGLPIALSGAVGYAISGWSQTGMPPGSLGYLYLPAVAGTALASVMTAPLGAGVTHSLQPATVQKIFAAILLLLVAKMLHTLFF</sequence>
<name>A0A916J533_9PROT</name>
<keyword evidence="4 5" id="KW-0472">Membrane</keyword>
<reference evidence="6" key="1">
    <citation type="submission" date="2021-04" db="EMBL/GenBank/DDBJ databases">
        <authorList>
            <person name="Hornung B."/>
        </authorList>
    </citation>
    <scope>NUCLEOTIDE SEQUENCE</scope>
    <source>
        <strain evidence="6">G5G6</strain>
    </source>
</reference>
<evidence type="ECO:0000256" key="4">
    <source>
        <dbReference type="ARBA" id="ARBA00023136"/>
    </source>
</evidence>
<proteinExistence type="inferred from homology"/>
<feature type="transmembrane region" description="Helical" evidence="5">
    <location>
        <begin position="51"/>
        <end position="70"/>
    </location>
</feature>